<comment type="caution">
    <text evidence="18">Lacks conserved residue(s) required for the propagation of feature annotation.</text>
</comment>
<comment type="similarity">
    <text evidence="3 19">In the N-terminal section; belongs to the NnrE/AIBP family.</text>
</comment>
<dbReference type="Gene3D" id="3.40.50.10260">
    <property type="entry name" value="YjeF N-terminal domain"/>
    <property type="match status" value="1"/>
</dbReference>
<evidence type="ECO:0000256" key="10">
    <source>
        <dbReference type="ARBA" id="ARBA00023027"/>
    </source>
</evidence>
<comment type="catalytic activity">
    <reaction evidence="2 18 19">
        <text>(6R)-NADPHX = (6S)-NADPHX</text>
        <dbReference type="Rhea" id="RHEA:32227"/>
        <dbReference type="ChEBI" id="CHEBI:64076"/>
        <dbReference type="ChEBI" id="CHEBI:64077"/>
        <dbReference type="EC" id="5.1.99.6"/>
    </reaction>
</comment>
<dbReference type="InterPro" id="IPR000631">
    <property type="entry name" value="CARKD"/>
</dbReference>
<dbReference type="NCBIfam" id="TIGR00197">
    <property type="entry name" value="yjeF_nterm"/>
    <property type="match status" value="1"/>
</dbReference>
<evidence type="ECO:0000259" key="21">
    <source>
        <dbReference type="PROSITE" id="PS51385"/>
    </source>
</evidence>
<comment type="similarity">
    <text evidence="18">Belongs to the NnrE/AIBP family.</text>
</comment>
<dbReference type="InterPro" id="IPR030677">
    <property type="entry name" value="Nnr"/>
</dbReference>
<evidence type="ECO:0000256" key="13">
    <source>
        <dbReference type="ARBA" id="ARBA00023268"/>
    </source>
</evidence>
<feature type="binding site" evidence="18">
    <location>
        <begin position="59"/>
        <end position="63"/>
    </location>
    <ligand>
        <name>(6S)-NADPHX</name>
        <dbReference type="ChEBI" id="CHEBI:64076"/>
    </ligand>
</feature>
<evidence type="ECO:0000256" key="5">
    <source>
        <dbReference type="ARBA" id="ARBA00022723"/>
    </source>
</evidence>
<evidence type="ECO:0000256" key="8">
    <source>
        <dbReference type="ARBA" id="ARBA00022857"/>
    </source>
</evidence>
<feature type="binding site" evidence="17">
    <location>
        <position position="324"/>
    </location>
    <ligand>
        <name>(6S)-NADPHX</name>
        <dbReference type="ChEBI" id="CHEBI:64076"/>
    </ligand>
</feature>
<dbReference type="CDD" id="cd01171">
    <property type="entry name" value="YXKO-related"/>
    <property type="match status" value="1"/>
</dbReference>
<dbReference type="EC" id="5.1.99.6" evidence="19"/>
<comment type="catalytic activity">
    <reaction evidence="15 17 19">
        <text>(6S)-NADHX + ADP = AMP + phosphate + NADH + H(+)</text>
        <dbReference type="Rhea" id="RHEA:32223"/>
        <dbReference type="ChEBI" id="CHEBI:15378"/>
        <dbReference type="ChEBI" id="CHEBI:43474"/>
        <dbReference type="ChEBI" id="CHEBI:57945"/>
        <dbReference type="ChEBI" id="CHEBI:64074"/>
        <dbReference type="ChEBI" id="CHEBI:456215"/>
        <dbReference type="ChEBI" id="CHEBI:456216"/>
        <dbReference type="EC" id="4.2.1.136"/>
    </reaction>
</comment>
<dbReference type="Proteomes" id="UP001595530">
    <property type="component" value="Unassembled WGS sequence"/>
</dbReference>
<evidence type="ECO:0000313" key="22">
    <source>
        <dbReference type="EMBL" id="MFC3106526.1"/>
    </source>
</evidence>
<evidence type="ECO:0000313" key="23">
    <source>
        <dbReference type="Proteomes" id="UP001595530"/>
    </source>
</evidence>
<feature type="binding site" evidence="18">
    <location>
        <begin position="134"/>
        <end position="140"/>
    </location>
    <ligand>
        <name>(6S)-NADPHX</name>
        <dbReference type="ChEBI" id="CHEBI:64076"/>
    </ligand>
</feature>
<dbReference type="PANTHER" id="PTHR12592">
    <property type="entry name" value="ATP-DEPENDENT (S)-NAD(P)H-HYDRATE DEHYDRATASE FAMILY MEMBER"/>
    <property type="match status" value="1"/>
</dbReference>
<comment type="function">
    <text evidence="17">Catalyzes the dehydration of the S-form of NAD(P)HX at the expense of ADP, which is converted to AMP. Together with NAD(P)HX epimerase, which catalyzes the epimerization of the S- and R-forms, the enzyme allows the repair of both epimers of NAD(P)HX, a damaged form of NAD(P)H that is a result of enzymatic or heat-dependent hydration.</text>
</comment>
<feature type="binding site" evidence="17">
    <location>
        <position position="444"/>
    </location>
    <ligand>
        <name>(6S)-NADPHX</name>
        <dbReference type="ChEBI" id="CHEBI:64076"/>
    </ligand>
</feature>
<feature type="binding site" evidence="18">
    <location>
        <position position="163"/>
    </location>
    <ligand>
        <name>(6S)-NADPHX</name>
        <dbReference type="ChEBI" id="CHEBI:64076"/>
    </ligand>
</feature>
<accession>A0ABV7EX47</accession>
<feature type="binding site" evidence="18">
    <location>
        <position position="60"/>
    </location>
    <ligand>
        <name>K(+)</name>
        <dbReference type="ChEBI" id="CHEBI:29103"/>
    </ligand>
</feature>
<evidence type="ECO:0000256" key="11">
    <source>
        <dbReference type="ARBA" id="ARBA00023235"/>
    </source>
</evidence>
<feature type="binding site" evidence="17">
    <location>
        <position position="443"/>
    </location>
    <ligand>
        <name>AMP</name>
        <dbReference type="ChEBI" id="CHEBI:456215"/>
    </ligand>
</feature>
<feature type="binding site" evidence="17">
    <location>
        <position position="377"/>
    </location>
    <ligand>
        <name>(6S)-NADPHX</name>
        <dbReference type="ChEBI" id="CHEBI:64076"/>
    </ligand>
</feature>
<name>A0ABV7EX47_9BURK</name>
<dbReference type="InterPro" id="IPR004443">
    <property type="entry name" value="YjeF_N_dom"/>
</dbReference>
<dbReference type="SUPFAM" id="SSF53613">
    <property type="entry name" value="Ribokinase-like"/>
    <property type="match status" value="1"/>
</dbReference>
<comment type="cofactor">
    <cofactor evidence="17">
        <name>Mg(2+)</name>
        <dbReference type="ChEBI" id="CHEBI:18420"/>
    </cofactor>
</comment>
<evidence type="ECO:0000256" key="16">
    <source>
        <dbReference type="ARBA" id="ARBA00049209"/>
    </source>
</evidence>
<dbReference type="RefSeq" id="WP_390325176.1">
    <property type="nucleotide sequence ID" value="NZ_JBHRTP010000003.1"/>
</dbReference>
<evidence type="ECO:0000256" key="12">
    <source>
        <dbReference type="ARBA" id="ARBA00023239"/>
    </source>
</evidence>
<comment type="similarity">
    <text evidence="17">Belongs to the NnrD/CARKD family.</text>
</comment>
<evidence type="ECO:0000256" key="6">
    <source>
        <dbReference type="ARBA" id="ARBA00022741"/>
    </source>
</evidence>
<evidence type="ECO:0000256" key="14">
    <source>
        <dbReference type="ARBA" id="ARBA00025153"/>
    </source>
</evidence>
<comment type="similarity">
    <text evidence="4 19">In the C-terminal section; belongs to the NnrD/CARKD family.</text>
</comment>
<dbReference type="EC" id="4.2.1.136" evidence="19"/>
<keyword evidence="23" id="KW-1185">Reference proteome</keyword>
<feature type="binding site" evidence="17">
    <location>
        <position position="270"/>
    </location>
    <ligand>
        <name>(6S)-NADPHX</name>
        <dbReference type="ChEBI" id="CHEBI:64076"/>
    </ligand>
</feature>
<dbReference type="PROSITE" id="PS51383">
    <property type="entry name" value="YJEF_C_3"/>
    <property type="match status" value="1"/>
</dbReference>
<reference evidence="23" key="1">
    <citation type="journal article" date="2019" name="Int. J. Syst. Evol. Microbiol.">
        <title>The Global Catalogue of Microorganisms (GCM) 10K type strain sequencing project: providing services to taxonomists for standard genome sequencing and annotation.</title>
        <authorList>
            <consortium name="The Broad Institute Genomics Platform"/>
            <consortium name="The Broad Institute Genome Sequencing Center for Infectious Disease"/>
            <person name="Wu L."/>
            <person name="Ma J."/>
        </authorList>
    </citation>
    <scope>NUCLEOTIDE SEQUENCE [LARGE SCALE GENOMIC DNA]</scope>
    <source>
        <strain evidence="23">KCTC 42986</strain>
    </source>
</reference>
<keyword evidence="10 17" id="KW-0520">NAD</keyword>
<keyword evidence="8 17" id="KW-0521">NADP</keyword>
<evidence type="ECO:0000256" key="9">
    <source>
        <dbReference type="ARBA" id="ARBA00022958"/>
    </source>
</evidence>
<keyword evidence="11 18" id="KW-0413">Isomerase</keyword>
<evidence type="ECO:0000256" key="3">
    <source>
        <dbReference type="ARBA" id="ARBA00006001"/>
    </source>
</evidence>
<evidence type="ECO:0000256" key="7">
    <source>
        <dbReference type="ARBA" id="ARBA00022840"/>
    </source>
</evidence>
<feature type="domain" description="YjeF C-terminal" evidence="20">
    <location>
        <begin position="235"/>
        <end position="504"/>
    </location>
</feature>
<evidence type="ECO:0000256" key="18">
    <source>
        <dbReference type="HAMAP-Rule" id="MF_01966"/>
    </source>
</evidence>
<dbReference type="HAMAP" id="MF_01966">
    <property type="entry name" value="NADHX_epimerase"/>
    <property type="match status" value="1"/>
</dbReference>
<evidence type="ECO:0000256" key="2">
    <source>
        <dbReference type="ARBA" id="ARBA00000909"/>
    </source>
</evidence>
<keyword evidence="12 17" id="KW-0456">Lyase</keyword>
<keyword evidence="13" id="KW-0511">Multifunctional enzyme</keyword>
<dbReference type="SUPFAM" id="SSF64153">
    <property type="entry name" value="YjeF N-terminal domain-like"/>
    <property type="match status" value="1"/>
</dbReference>
<sequence length="513" mass="52680">MNPMYPIAQIRQIEQAAQATLAPGTLMQRAGTAAAHAALELIKFPHQQTSILVLAGPGDNGGDALESAAHLAQLGLSVSVLLHADPDKQSVAAKQALLRAQASSAKFIDSSQTNDVDAVITSTPWTLVIDGLFGIGLTRPLPDQLHQIVNTINRLHCVVLALDVPSGLDADTGNIVDDQAGGRGVAVRASHTITFIADKPGLHTCDGRDLAGQVQVARLGIDHSLFPASAIRLNHPDLFAASLQQRKHNSHKGSFGDVAVIGGALGMAGAVILAARTAAQCGAGRVFAAFLQDAPAYDSAQPELMCRRAHELDFSAMAVVIGPGLGTSAAARDVLLHALQAATPLVLDADALNLIGAESSLQKIVTQRQAVSLMTPHPLEAARLLGKSGAAIQLDRVDAARRLAAQYGSVVILKGSGTVIAGVDGEIAINPNGNAGLATAGSGDVLAGLCGALLAQGWPVWEAALAAVWLHGAAADTLVAQGIGAIGLTAGELIPVLRSGLNRLTAEQALLRR</sequence>
<dbReference type="PANTHER" id="PTHR12592:SF0">
    <property type="entry name" value="ATP-DEPENDENT (S)-NAD(P)H-HYDRATE DEHYDRATASE"/>
    <property type="match status" value="1"/>
</dbReference>
<dbReference type="NCBIfam" id="TIGR00196">
    <property type="entry name" value="yjeF_cterm"/>
    <property type="match status" value="1"/>
</dbReference>
<feature type="binding site" evidence="18">
    <location>
        <position position="130"/>
    </location>
    <ligand>
        <name>K(+)</name>
        <dbReference type="ChEBI" id="CHEBI:29103"/>
    </ligand>
</feature>
<comment type="function">
    <text evidence="14 19">Bifunctional enzyme that catalyzes the epimerization of the S- and R-forms of NAD(P)HX and the dehydration of the S-form of NAD(P)HX at the expense of ADP, which is converted to AMP. This allows the repair of both epimers of NAD(P)HX, a damaged form of NAD(P)H that is a result of enzymatic or heat-dependent hydration.</text>
</comment>
<comment type="caution">
    <text evidence="22">The sequence shown here is derived from an EMBL/GenBank/DDBJ whole genome shotgun (WGS) entry which is preliminary data.</text>
</comment>
<gene>
    <name evidence="17" type="primary">nnrD</name>
    <name evidence="18" type="synonym">nnrE</name>
    <name evidence="22" type="ORF">ACFOFO_00885</name>
</gene>
<dbReference type="Pfam" id="PF03853">
    <property type="entry name" value="YjeF_N"/>
    <property type="match status" value="1"/>
</dbReference>
<keyword evidence="9 18" id="KW-0630">Potassium</keyword>
<organism evidence="22 23">
    <name type="scientific">Undibacterium arcticum</name>
    <dbReference type="NCBI Taxonomy" id="1762892"/>
    <lineage>
        <taxon>Bacteria</taxon>
        <taxon>Pseudomonadati</taxon>
        <taxon>Pseudomonadota</taxon>
        <taxon>Betaproteobacteria</taxon>
        <taxon>Burkholderiales</taxon>
        <taxon>Oxalobacteraceae</taxon>
        <taxon>Undibacterium</taxon>
    </lineage>
</organism>
<dbReference type="EMBL" id="JBHRTP010000003">
    <property type="protein sequence ID" value="MFC3106526.1"/>
    <property type="molecule type" value="Genomic_DNA"/>
</dbReference>
<dbReference type="Pfam" id="PF01256">
    <property type="entry name" value="Carb_kinase"/>
    <property type="match status" value="1"/>
</dbReference>
<evidence type="ECO:0000256" key="17">
    <source>
        <dbReference type="HAMAP-Rule" id="MF_01965"/>
    </source>
</evidence>
<proteinExistence type="inferred from homology"/>
<evidence type="ECO:0000256" key="1">
    <source>
        <dbReference type="ARBA" id="ARBA00000013"/>
    </source>
</evidence>
<feature type="domain" description="YjeF N-terminal" evidence="21">
    <location>
        <begin position="10"/>
        <end position="227"/>
    </location>
</feature>
<dbReference type="InterPro" id="IPR029056">
    <property type="entry name" value="Ribokinase-like"/>
</dbReference>
<evidence type="ECO:0000256" key="19">
    <source>
        <dbReference type="PIRNR" id="PIRNR017184"/>
    </source>
</evidence>
<dbReference type="HAMAP" id="MF_01965">
    <property type="entry name" value="NADHX_dehydratase"/>
    <property type="match status" value="1"/>
</dbReference>
<feature type="binding site" evidence="18">
    <location>
        <position position="166"/>
    </location>
    <ligand>
        <name>K(+)</name>
        <dbReference type="ChEBI" id="CHEBI:29103"/>
    </ligand>
</feature>
<evidence type="ECO:0000256" key="4">
    <source>
        <dbReference type="ARBA" id="ARBA00009524"/>
    </source>
</evidence>
<comment type="function">
    <text evidence="18">Catalyzes the epimerization of the S- and R-forms of NAD(P)HX, a damaged form of NAD(P)H that is a result of enzymatic or heat-dependent hydration. This is a prerequisite for the S-specific NAD(P)H-hydrate dehydratase to allow the repair of both epimers of NAD(P)HX.</text>
</comment>
<keyword evidence="7 17" id="KW-0067">ATP-binding</keyword>
<comment type="cofactor">
    <cofactor evidence="18 19">
        <name>K(+)</name>
        <dbReference type="ChEBI" id="CHEBI:29103"/>
    </cofactor>
    <text evidence="18 19">Binds 1 potassium ion per subunit.</text>
</comment>
<dbReference type="Gene3D" id="3.40.1190.20">
    <property type="match status" value="1"/>
</dbReference>
<dbReference type="PROSITE" id="PS51385">
    <property type="entry name" value="YJEF_N"/>
    <property type="match status" value="1"/>
</dbReference>
<keyword evidence="5 18" id="KW-0479">Metal-binding</keyword>
<protein>
    <recommendedName>
        <fullName evidence="19">Bifunctional NAD(P)H-hydrate repair enzyme</fullName>
    </recommendedName>
    <alternativeName>
        <fullName evidence="19">Nicotinamide nucleotide repair protein</fullName>
    </alternativeName>
    <domain>
        <recommendedName>
            <fullName evidence="19">ADP-dependent (S)-NAD(P)H-hydrate dehydratase</fullName>
            <ecNumber evidence="19">4.2.1.136</ecNumber>
        </recommendedName>
        <alternativeName>
            <fullName evidence="19">ADP-dependent NAD(P)HX dehydratase</fullName>
        </alternativeName>
    </domain>
    <domain>
        <recommendedName>
            <fullName evidence="19">NAD(P)H-hydrate epimerase</fullName>
            <ecNumber evidence="19">5.1.99.6</ecNumber>
        </recommendedName>
    </domain>
</protein>
<comment type="catalytic activity">
    <reaction evidence="16 17 19">
        <text>(6S)-NADPHX + ADP = AMP + phosphate + NADPH + H(+)</text>
        <dbReference type="Rhea" id="RHEA:32235"/>
        <dbReference type="ChEBI" id="CHEBI:15378"/>
        <dbReference type="ChEBI" id="CHEBI:43474"/>
        <dbReference type="ChEBI" id="CHEBI:57783"/>
        <dbReference type="ChEBI" id="CHEBI:64076"/>
        <dbReference type="ChEBI" id="CHEBI:456215"/>
        <dbReference type="ChEBI" id="CHEBI:456216"/>
        <dbReference type="EC" id="4.2.1.136"/>
    </reaction>
</comment>
<dbReference type="PIRSF" id="PIRSF017184">
    <property type="entry name" value="Nnr"/>
    <property type="match status" value="1"/>
</dbReference>
<dbReference type="InterPro" id="IPR036652">
    <property type="entry name" value="YjeF_N_dom_sf"/>
</dbReference>
<evidence type="ECO:0000256" key="15">
    <source>
        <dbReference type="ARBA" id="ARBA00048238"/>
    </source>
</evidence>
<comment type="subunit">
    <text evidence="17">Homotetramer.</text>
</comment>
<evidence type="ECO:0000259" key="20">
    <source>
        <dbReference type="PROSITE" id="PS51383"/>
    </source>
</evidence>
<keyword evidence="6 17" id="KW-0547">Nucleotide-binding</keyword>
<feature type="binding site" evidence="17">
    <location>
        <begin position="414"/>
        <end position="418"/>
    </location>
    <ligand>
        <name>AMP</name>
        <dbReference type="ChEBI" id="CHEBI:456215"/>
    </ligand>
</feature>
<comment type="catalytic activity">
    <reaction evidence="1 18 19">
        <text>(6R)-NADHX = (6S)-NADHX</text>
        <dbReference type="Rhea" id="RHEA:32215"/>
        <dbReference type="ChEBI" id="CHEBI:64074"/>
        <dbReference type="ChEBI" id="CHEBI:64075"/>
        <dbReference type="EC" id="5.1.99.6"/>
    </reaction>
</comment>